<comment type="cofactor">
    <cofactor evidence="1 7">
        <name>heme</name>
        <dbReference type="ChEBI" id="CHEBI:30413"/>
    </cofactor>
</comment>
<dbReference type="GO" id="GO:0020037">
    <property type="term" value="F:heme binding"/>
    <property type="evidence" value="ECO:0007669"/>
    <property type="project" value="InterPro"/>
</dbReference>
<dbReference type="InterPro" id="IPR002403">
    <property type="entry name" value="Cyt_P450_E_grp-IV"/>
</dbReference>
<evidence type="ECO:0000313" key="9">
    <source>
        <dbReference type="EMBL" id="BAL05130.1"/>
    </source>
</evidence>
<comment type="similarity">
    <text evidence="2 8">Belongs to the cytochrome P450 family.</text>
</comment>
<reference evidence="9" key="1">
    <citation type="submission" date="2010-10" db="EMBL/GenBank/DDBJ databases">
        <title>Phanerochaete chrysosporium cytochrome P450.</title>
        <authorList>
            <person name="Hirosue S."/>
            <person name="Hiratsuka N."/>
            <person name="Ichinose H."/>
            <person name="Wariishi H."/>
        </authorList>
    </citation>
    <scope>NUCLEOTIDE SEQUENCE</scope>
    <source>
        <strain evidence="9">ATCC 34541</strain>
    </source>
</reference>
<evidence type="ECO:0000256" key="3">
    <source>
        <dbReference type="ARBA" id="ARBA00022723"/>
    </source>
</evidence>
<proteinExistence type="evidence at transcript level"/>
<keyword evidence="3 7" id="KW-0479">Metal-binding</keyword>
<gene>
    <name evidence="9" type="primary">PcCYP_30a</name>
</gene>
<dbReference type="InterPro" id="IPR001128">
    <property type="entry name" value="Cyt_P450"/>
</dbReference>
<protein>
    <submittedName>
        <fullName evidence="9">Cytochrome P450</fullName>
    </submittedName>
</protein>
<evidence type="ECO:0000256" key="5">
    <source>
        <dbReference type="ARBA" id="ARBA00023004"/>
    </source>
</evidence>
<feature type="binding site" description="axial binding residue" evidence="7">
    <location>
        <position position="439"/>
    </location>
    <ligand>
        <name>heme</name>
        <dbReference type="ChEBI" id="CHEBI:30413"/>
    </ligand>
    <ligandPart>
        <name>Fe</name>
        <dbReference type="ChEBI" id="CHEBI:18248"/>
    </ligandPart>
</feature>
<sequence>MSSMNAPALPATHIVAGAILVWLLVRTFGTQNLRHIPTEGGPSLPIISFLGLHAFLTRSREILEDGYQAHKGRAFKVALIDRWLVVLSGKKLVEELQKMPDDTVESATTEMFNMQHVFASNWHKDPVHSSLLRSLTRNLGVVFSDMFDELDTAFRECVPANAERWLPVQAHTTMASIVTRAANRIFVGLPVCRDAGYIHMMIHVAEDVSDAVRTLSMLPTFMKPFVARRATAIDQRIQQCLDYLRPAIADRMSMLERFGKDWEEKPNDVLQWIIDEVTARNQGEDEVARIVLFINFGAIETTSFAVTHALYDIISRPGLADVLREEVEAAVATEGWTKAATNKMRKLDSVLRESQRLNGPTTASMFRRVLQPVTLSDGTYLPAGTTVVTPTLATHFDDTNYADAQTFDPLRFYKPEGVQAQLVTTSADFVTFGHGKHACPGRFFAANELKAMMAYILMHYDIRPEREGVRPANVYRGLNVLPDANARVFFRRRQTD</sequence>
<name>G5EJR8_PHACH</name>
<dbReference type="InterPro" id="IPR017972">
    <property type="entry name" value="Cyt_P450_CS"/>
</dbReference>
<dbReference type="PANTHER" id="PTHR46206:SF1">
    <property type="entry name" value="P450, PUTATIVE (EUROFUNG)-RELATED"/>
    <property type="match status" value="1"/>
</dbReference>
<evidence type="ECO:0000256" key="7">
    <source>
        <dbReference type="PIRSR" id="PIRSR602403-1"/>
    </source>
</evidence>
<dbReference type="EMBL" id="AB597843">
    <property type="protein sequence ID" value="BAL05130.1"/>
    <property type="molecule type" value="mRNA"/>
</dbReference>
<dbReference type="GO" id="GO:0005506">
    <property type="term" value="F:iron ion binding"/>
    <property type="evidence" value="ECO:0007669"/>
    <property type="project" value="InterPro"/>
</dbReference>
<dbReference type="SUPFAM" id="SSF48264">
    <property type="entry name" value="Cytochrome P450"/>
    <property type="match status" value="1"/>
</dbReference>
<dbReference type="PROSITE" id="PS00086">
    <property type="entry name" value="CYTOCHROME_P450"/>
    <property type="match status" value="1"/>
</dbReference>
<dbReference type="CDD" id="cd11041">
    <property type="entry name" value="CYP503A1-like"/>
    <property type="match status" value="1"/>
</dbReference>
<dbReference type="InterPro" id="IPR036396">
    <property type="entry name" value="Cyt_P450_sf"/>
</dbReference>
<evidence type="ECO:0000256" key="1">
    <source>
        <dbReference type="ARBA" id="ARBA00001971"/>
    </source>
</evidence>
<organism evidence="9">
    <name type="scientific">Phanerodontia chrysosporium</name>
    <name type="common">White-rot fungus</name>
    <name type="synonym">Sporotrichum pruinosum</name>
    <dbReference type="NCBI Taxonomy" id="2822231"/>
    <lineage>
        <taxon>Eukaryota</taxon>
        <taxon>Fungi</taxon>
        <taxon>Dikarya</taxon>
        <taxon>Basidiomycota</taxon>
        <taxon>Agaricomycotina</taxon>
        <taxon>Agaricomycetes</taxon>
        <taxon>Polyporales</taxon>
        <taxon>Phanerochaetaceae</taxon>
        <taxon>Phanerodontia</taxon>
    </lineage>
</organism>
<keyword evidence="4 8" id="KW-0560">Oxidoreductase</keyword>
<evidence type="ECO:0000256" key="4">
    <source>
        <dbReference type="ARBA" id="ARBA00023002"/>
    </source>
</evidence>
<evidence type="ECO:0000256" key="2">
    <source>
        <dbReference type="ARBA" id="ARBA00010617"/>
    </source>
</evidence>
<dbReference type="GO" id="GO:0004497">
    <property type="term" value="F:monooxygenase activity"/>
    <property type="evidence" value="ECO:0007669"/>
    <property type="project" value="UniProtKB-KW"/>
</dbReference>
<keyword evidence="5 7" id="KW-0408">Iron</keyword>
<dbReference type="GO" id="GO:0016705">
    <property type="term" value="F:oxidoreductase activity, acting on paired donors, with incorporation or reduction of molecular oxygen"/>
    <property type="evidence" value="ECO:0007669"/>
    <property type="project" value="InterPro"/>
</dbReference>
<dbReference type="VEuPathDB" id="FungiDB:AGR57_13869"/>
<dbReference type="Pfam" id="PF00067">
    <property type="entry name" value="p450"/>
    <property type="match status" value="1"/>
</dbReference>
<keyword evidence="6 8" id="KW-0503">Monooxygenase</keyword>
<dbReference type="AlphaFoldDB" id="G5EJR8"/>
<dbReference type="PRINTS" id="PR00465">
    <property type="entry name" value="EP450IV"/>
</dbReference>
<evidence type="ECO:0000256" key="8">
    <source>
        <dbReference type="RuleBase" id="RU000461"/>
    </source>
</evidence>
<keyword evidence="7 8" id="KW-0349">Heme</keyword>
<evidence type="ECO:0000256" key="6">
    <source>
        <dbReference type="ARBA" id="ARBA00023033"/>
    </source>
</evidence>
<accession>G5EJR8</accession>
<dbReference type="PANTHER" id="PTHR46206">
    <property type="entry name" value="CYTOCHROME P450"/>
    <property type="match status" value="1"/>
</dbReference>
<dbReference type="Gene3D" id="1.10.630.10">
    <property type="entry name" value="Cytochrome P450"/>
    <property type="match status" value="1"/>
</dbReference>